<dbReference type="Proteomes" id="UP000473014">
    <property type="component" value="Unassembled WGS sequence"/>
</dbReference>
<proteinExistence type="inferred from homology"/>
<evidence type="ECO:0000259" key="11">
    <source>
        <dbReference type="PROSITE" id="PS00300"/>
    </source>
</evidence>
<keyword evidence="7 9" id="KW-0675">Receptor</keyword>
<reference evidence="12 13" key="1">
    <citation type="submission" date="2019-11" db="EMBL/GenBank/DDBJ databases">
        <authorList>
            <person name="Yuan L."/>
        </authorList>
    </citation>
    <scope>NUCLEOTIDE SEQUENCE [LARGE SCALE GENOMIC DNA]</scope>
    <source>
        <strain evidence="12 13">TRM43335</strain>
    </source>
</reference>
<evidence type="ECO:0000256" key="1">
    <source>
        <dbReference type="ARBA" id="ARBA00022475"/>
    </source>
</evidence>
<evidence type="ECO:0000313" key="12">
    <source>
        <dbReference type="EMBL" id="MTE21193.1"/>
    </source>
</evidence>
<comment type="caution">
    <text evidence="12">The sequence shown here is derived from an EMBL/GenBank/DDBJ whole genome shotgun (WGS) entry which is preliminary data.</text>
</comment>
<evidence type="ECO:0000256" key="8">
    <source>
        <dbReference type="ARBA" id="ARBA00048027"/>
    </source>
</evidence>
<comment type="subcellular location">
    <subcellularLocation>
        <location evidence="9">Cell membrane</location>
        <topology evidence="9">Peripheral membrane protein</topology>
        <orientation evidence="9">Cytoplasmic side</orientation>
    </subcellularLocation>
    <subcellularLocation>
        <location evidence="9">Cytoplasm</location>
    </subcellularLocation>
</comment>
<dbReference type="Pfam" id="PF02881">
    <property type="entry name" value="SRP54_N"/>
    <property type="match status" value="1"/>
</dbReference>
<dbReference type="FunFam" id="3.40.50.300:FF:000053">
    <property type="entry name" value="Signal recognition particle receptor FtsY"/>
    <property type="match status" value="1"/>
</dbReference>
<evidence type="ECO:0000256" key="6">
    <source>
        <dbReference type="ARBA" id="ARBA00023136"/>
    </source>
</evidence>
<dbReference type="SUPFAM" id="SSF52540">
    <property type="entry name" value="P-loop containing nucleoside triphosphate hydrolases"/>
    <property type="match status" value="1"/>
</dbReference>
<comment type="subunit">
    <text evidence="9">Part of the signal recognition particle protein translocation system, which is composed of SRP and FtsY.</text>
</comment>
<feature type="binding site" evidence="9">
    <location>
        <begin position="362"/>
        <end position="365"/>
    </location>
    <ligand>
        <name>GTP</name>
        <dbReference type="ChEBI" id="CHEBI:37565"/>
    </ligand>
</feature>
<dbReference type="HAMAP" id="MF_00920">
    <property type="entry name" value="FtsY"/>
    <property type="match status" value="1"/>
</dbReference>
<dbReference type="InterPro" id="IPR000897">
    <property type="entry name" value="SRP54_GTPase_dom"/>
</dbReference>
<feature type="binding site" evidence="9">
    <location>
        <begin position="300"/>
        <end position="304"/>
    </location>
    <ligand>
        <name>GTP</name>
        <dbReference type="ChEBI" id="CHEBI:37565"/>
    </ligand>
</feature>
<comment type="function">
    <text evidence="9">Involved in targeting and insertion of nascent membrane proteins into the cytoplasmic membrane. Acts as a receptor for the complex formed by the signal recognition particle (SRP) and the ribosome-nascent chain (RNC).</text>
</comment>
<evidence type="ECO:0000256" key="2">
    <source>
        <dbReference type="ARBA" id="ARBA00022490"/>
    </source>
</evidence>
<dbReference type="InterPro" id="IPR042101">
    <property type="entry name" value="SRP54_N_sf"/>
</dbReference>
<evidence type="ECO:0000256" key="9">
    <source>
        <dbReference type="HAMAP-Rule" id="MF_00920"/>
    </source>
</evidence>
<feature type="domain" description="SRP54-type proteins GTP-binding" evidence="11">
    <location>
        <begin position="383"/>
        <end position="396"/>
    </location>
</feature>
<keyword evidence="13" id="KW-1185">Reference proteome</keyword>
<feature type="compositionally biased region" description="Low complexity" evidence="10">
    <location>
        <begin position="78"/>
        <end position="87"/>
    </location>
</feature>
<dbReference type="Gene3D" id="1.20.120.140">
    <property type="entry name" value="Signal recognition particle SRP54, nucleotide-binding domain"/>
    <property type="match status" value="1"/>
</dbReference>
<dbReference type="InterPro" id="IPR036225">
    <property type="entry name" value="SRP/SRP_N"/>
</dbReference>
<dbReference type="SUPFAM" id="SSF47364">
    <property type="entry name" value="Domain of the SRP/SRP receptor G-proteins"/>
    <property type="match status" value="1"/>
</dbReference>
<evidence type="ECO:0000256" key="5">
    <source>
        <dbReference type="ARBA" id="ARBA00023134"/>
    </source>
</evidence>
<gene>
    <name evidence="9 12" type="primary">ftsY</name>
    <name evidence="12" type="ORF">F0L17_19135</name>
</gene>
<comment type="catalytic activity">
    <reaction evidence="8 9">
        <text>GTP + H2O = GDP + phosphate + H(+)</text>
        <dbReference type="Rhea" id="RHEA:19669"/>
        <dbReference type="ChEBI" id="CHEBI:15377"/>
        <dbReference type="ChEBI" id="CHEBI:15378"/>
        <dbReference type="ChEBI" id="CHEBI:37565"/>
        <dbReference type="ChEBI" id="CHEBI:43474"/>
        <dbReference type="ChEBI" id="CHEBI:58189"/>
        <dbReference type="EC" id="3.6.5.4"/>
    </reaction>
</comment>
<dbReference type="InterPro" id="IPR013822">
    <property type="entry name" value="Signal_recog_particl_SRP54_hlx"/>
</dbReference>
<dbReference type="SMART" id="SM00963">
    <property type="entry name" value="SRP54_N"/>
    <property type="match status" value="1"/>
</dbReference>
<evidence type="ECO:0000256" key="7">
    <source>
        <dbReference type="ARBA" id="ARBA00023170"/>
    </source>
</evidence>
<dbReference type="PANTHER" id="PTHR43134:SF1">
    <property type="entry name" value="SIGNAL RECOGNITION PARTICLE RECEPTOR SUBUNIT ALPHA"/>
    <property type="match status" value="1"/>
</dbReference>
<feature type="binding site" evidence="9">
    <location>
        <begin position="218"/>
        <end position="225"/>
    </location>
    <ligand>
        <name>GTP</name>
        <dbReference type="ChEBI" id="CHEBI:37565"/>
    </ligand>
</feature>
<keyword evidence="2 9" id="KW-0963">Cytoplasm</keyword>
<dbReference type="GO" id="GO:0005525">
    <property type="term" value="F:GTP binding"/>
    <property type="evidence" value="ECO:0007669"/>
    <property type="project" value="UniProtKB-UniRule"/>
</dbReference>
<keyword evidence="3 9" id="KW-0547">Nucleotide-binding</keyword>
<feature type="region of interest" description="Disordered" evidence="10">
    <location>
        <begin position="27"/>
        <end position="101"/>
    </location>
</feature>
<keyword evidence="4 9" id="KW-0378">Hydrolase</keyword>
<dbReference type="EMBL" id="WIXO01000001">
    <property type="protein sequence ID" value="MTE21193.1"/>
    <property type="molecule type" value="Genomic_DNA"/>
</dbReference>
<dbReference type="NCBIfam" id="TIGR00064">
    <property type="entry name" value="ftsY"/>
    <property type="match status" value="1"/>
</dbReference>
<dbReference type="AlphaFoldDB" id="A0A6G2BGK8"/>
<evidence type="ECO:0000313" key="13">
    <source>
        <dbReference type="Proteomes" id="UP000473014"/>
    </source>
</evidence>
<evidence type="ECO:0000256" key="10">
    <source>
        <dbReference type="SAM" id="MobiDB-lite"/>
    </source>
</evidence>
<accession>A0A6G2BGK8</accession>
<dbReference type="PANTHER" id="PTHR43134">
    <property type="entry name" value="SIGNAL RECOGNITION PARTICLE RECEPTOR SUBUNIT ALPHA"/>
    <property type="match status" value="1"/>
</dbReference>
<organism evidence="12 13">
    <name type="scientific">Streptomyces taklimakanensis</name>
    <dbReference type="NCBI Taxonomy" id="2569853"/>
    <lineage>
        <taxon>Bacteria</taxon>
        <taxon>Bacillati</taxon>
        <taxon>Actinomycetota</taxon>
        <taxon>Actinomycetes</taxon>
        <taxon>Kitasatosporales</taxon>
        <taxon>Streptomycetaceae</taxon>
        <taxon>Streptomyces</taxon>
    </lineage>
</organism>
<keyword evidence="6 9" id="KW-0472">Membrane</keyword>
<dbReference type="GO" id="GO:0005886">
    <property type="term" value="C:plasma membrane"/>
    <property type="evidence" value="ECO:0007669"/>
    <property type="project" value="UniProtKB-SubCell"/>
</dbReference>
<keyword evidence="5 9" id="KW-0342">GTP-binding</keyword>
<dbReference type="GO" id="GO:0003924">
    <property type="term" value="F:GTPase activity"/>
    <property type="evidence" value="ECO:0007669"/>
    <property type="project" value="UniProtKB-UniRule"/>
</dbReference>
<dbReference type="InterPro" id="IPR004390">
    <property type="entry name" value="SR_rcpt_FtsY"/>
</dbReference>
<dbReference type="GO" id="GO:0006614">
    <property type="term" value="P:SRP-dependent cotranslational protein targeting to membrane"/>
    <property type="evidence" value="ECO:0007669"/>
    <property type="project" value="InterPro"/>
</dbReference>
<dbReference type="InterPro" id="IPR003593">
    <property type="entry name" value="AAA+_ATPase"/>
</dbReference>
<evidence type="ECO:0000256" key="3">
    <source>
        <dbReference type="ARBA" id="ARBA00022741"/>
    </source>
</evidence>
<dbReference type="SMART" id="SM00962">
    <property type="entry name" value="SRP54"/>
    <property type="match status" value="1"/>
</dbReference>
<dbReference type="EC" id="3.6.5.4" evidence="9"/>
<name>A0A6G2BGK8_9ACTN</name>
<protein>
    <recommendedName>
        <fullName evidence="9">Signal recognition particle receptor FtsY</fullName>
        <shortName evidence="9">SRP receptor</shortName>
        <ecNumber evidence="9">3.6.5.4</ecNumber>
    </recommendedName>
</protein>
<dbReference type="GO" id="GO:0005047">
    <property type="term" value="F:signal recognition particle binding"/>
    <property type="evidence" value="ECO:0007669"/>
    <property type="project" value="TreeGrafter"/>
</dbReference>
<sequence>MDILILVVVIAVVAVAAIGGLVVTGLRKKKTPPVPPRSAPPTITTPPAREPQVGEEAGPPRAEERRTIEEVDLPPTPSGATDAEAAAPPAPPEPELETPAPTAGRLVRLRERLSRSQNTLGRGLLTLLSRDRLDEDTWEEIEDTLLTADVGVAPTQELVERLRERVRVLGTRTTEELRALLREELLNLVGTDLDRTVHTEGGVSSEGVVRPGVVLVVGVNGTGKTTTTGKLARVLVADGKSVVLGAADTFRAAAADQLQTWGERVGARTVRGPEGGDPASVAFDAVKEGIAESADVVLVDTAGRLHTKTGLMDELGKVKRVVEKHGPVDEVLLVLDATTGQNGLIQARVFAEVVNITGIVLTKLDGTAKGGIVVAVQRELNVPVKLIGLGEGADDLAPFEPEAFVDALIGD</sequence>
<dbReference type="OrthoDB" id="9804720at2"/>
<dbReference type="RefSeq" id="WP_155072027.1">
    <property type="nucleotide sequence ID" value="NZ_WIXO01000001.1"/>
</dbReference>
<dbReference type="FunFam" id="1.20.120.140:FF:000002">
    <property type="entry name" value="Signal recognition particle receptor FtsY"/>
    <property type="match status" value="1"/>
</dbReference>
<dbReference type="Gene3D" id="3.40.50.300">
    <property type="entry name" value="P-loop containing nucleotide triphosphate hydrolases"/>
    <property type="match status" value="1"/>
</dbReference>
<dbReference type="GO" id="GO:0005737">
    <property type="term" value="C:cytoplasm"/>
    <property type="evidence" value="ECO:0007669"/>
    <property type="project" value="UniProtKB-SubCell"/>
</dbReference>
<keyword evidence="1 9" id="KW-1003">Cell membrane</keyword>
<evidence type="ECO:0000256" key="4">
    <source>
        <dbReference type="ARBA" id="ARBA00022801"/>
    </source>
</evidence>
<dbReference type="Pfam" id="PF00448">
    <property type="entry name" value="SRP54"/>
    <property type="match status" value="1"/>
</dbReference>
<dbReference type="InterPro" id="IPR027417">
    <property type="entry name" value="P-loop_NTPase"/>
</dbReference>
<dbReference type="SMART" id="SM00382">
    <property type="entry name" value="AAA"/>
    <property type="match status" value="1"/>
</dbReference>
<comment type="similarity">
    <text evidence="9">Belongs to the GTP-binding SRP family. FtsY subfamily.</text>
</comment>
<dbReference type="PROSITE" id="PS00300">
    <property type="entry name" value="SRP54"/>
    <property type="match status" value="1"/>
</dbReference>